<feature type="region of interest" description="Disordered" evidence="1">
    <location>
        <begin position="1"/>
        <end position="64"/>
    </location>
</feature>
<reference evidence="3 4" key="1">
    <citation type="submission" date="2020-08" db="EMBL/GenBank/DDBJ databases">
        <authorList>
            <person name="Koutsovoulos G."/>
            <person name="Danchin GJ E."/>
        </authorList>
    </citation>
    <scope>NUCLEOTIDE SEQUENCE [LARGE SCALE GENOMIC DNA]</scope>
</reference>
<feature type="transmembrane region" description="Helical" evidence="2">
    <location>
        <begin position="246"/>
        <end position="266"/>
    </location>
</feature>
<evidence type="ECO:0000313" key="3">
    <source>
        <dbReference type="EMBL" id="CAD2174974.1"/>
    </source>
</evidence>
<name>A0A6V7VKK4_MELEN</name>
<dbReference type="Proteomes" id="UP000580250">
    <property type="component" value="Unassembled WGS sequence"/>
</dbReference>
<comment type="caution">
    <text evidence="3">The sequence shown here is derived from an EMBL/GenBank/DDBJ whole genome shotgun (WGS) entry which is preliminary data.</text>
</comment>
<keyword evidence="2" id="KW-0812">Transmembrane</keyword>
<dbReference type="AlphaFoldDB" id="A0A6V7VKK4"/>
<dbReference type="EMBL" id="CAJEWN010000245">
    <property type="protein sequence ID" value="CAD2174974.1"/>
    <property type="molecule type" value="Genomic_DNA"/>
</dbReference>
<organism evidence="3 4">
    <name type="scientific">Meloidogyne enterolobii</name>
    <name type="common">Root-knot nematode worm</name>
    <name type="synonym">Meloidogyne mayaguensis</name>
    <dbReference type="NCBI Taxonomy" id="390850"/>
    <lineage>
        <taxon>Eukaryota</taxon>
        <taxon>Metazoa</taxon>
        <taxon>Ecdysozoa</taxon>
        <taxon>Nematoda</taxon>
        <taxon>Chromadorea</taxon>
        <taxon>Rhabditida</taxon>
        <taxon>Tylenchina</taxon>
        <taxon>Tylenchomorpha</taxon>
        <taxon>Tylenchoidea</taxon>
        <taxon>Meloidogynidae</taxon>
        <taxon>Meloidogyninae</taxon>
        <taxon>Meloidogyne</taxon>
    </lineage>
</organism>
<feature type="compositionally biased region" description="Basic residues" evidence="1">
    <location>
        <begin position="13"/>
        <end position="28"/>
    </location>
</feature>
<keyword evidence="2" id="KW-0472">Membrane</keyword>
<evidence type="ECO:0000256" key="2">
    <source>
        <dbReference type="SAM" id="Phobius"/>
    </source>
</evidence>
<gene>
    <name evidence="3" type="ORF">MENT_LOCUS26675</name>
</gene>
<accession>A0A6V7VKK4</accession>
<keyword evidence="2" id="KW-1133">Transmembrane helix</keyword>
<evidence type="ECO:0000313" key="4">
    <source>
        <dbReference type="Proteomes" id="UP000580250"/>
    </source>
</evidence>
<feature type="compositionally biased region" description="Low complexity" evidence="1">
    <location>
        <begin position="35"/>
        <end position="64"/>
    </location>
</feature>
<sequence>MPTTTIINGQQHQHYHQKPRQRWRKRRNVFTQKKSLTTTSSIKSSSNISPSMLSLSSSSTSLSSSSSGICCSHLSIGSHTAINSSTNNTCWSSSETEVEKNEKKGNCNGKVKVSQQSKIINNNENIKNEELEIIKNESEEQNNLKEFGNENEEEIFMLDLSHPGLRQFYFQQRLFFRQIYDQQLAALSARLGLIPLPAIVILHFLINTKTIKISMDIQQHLLKNTSLPHINILVTPQHLQYPFNHLITIIILILLAIVVVVWKTIIKMKTTTKQQQIIQKQKTKRQYSMKVN</sequence>
<feature type="compositionally biased region" description="Polar residues" evidence="1">
    <location>
        <begin position="1"/>
        <end position="12"/>
    </location>
</feature>
<evidence type="ECO:0000256" key="1">
    <source>
        <dbReference type="SAM" id="MobiDB-lite"/>
    </source>
</evidence>
<proteinExistence type="predicted"/>
<protein>
    <submittedName>
        <fullName evidence="3">Uncharacterized protein</fullName>
    </submittedName>
</protein>
<feature type="transmembrane region" description="Helical" evidence="2">
    <location>
        <begin position="184"/>
        <end position="206"/>
    </location>
</feature>